<proteinExistence type="predicted"/>
<dbReference type="SUPFAM" id="SSF56300">
    <property type="entry name" value="Metallo-dependent phosphatases"/>
    <property type="match status" value="1"/>
</dbReference>
<dbReference type="STRING" id="585531.HMPREF0063_10980"/>
<dbReference type="PANTHER" id="PTHR30337">
    <property type="entry name" value="COMPONENT OF ATP-DEPENDENT DSDNA EXONUCLEASE"/>
    <property type="match status" value="1"/>
</dbReference>
<dbReference type="PIRSF" id="PIRSF033093">
    <property type="entry name" value="UCP_ML1119"/>
    <property type="match status" value="1"/>
</dbReference>
<dbReference type="Pfam" id="PF00149">
    <property type="entry name" value="Metallophos"/>
    <property type="match status" value="1"/>
</dbReference>
<dbReference type="InterPro" id="IPR004843">
    <property type="entry name" value="Calcineurin-like_PHP"/>
</dbReference>
<accession>E2SAJ0</accession>
<dbReference type="InterPro" id="IPR014577">
    <property type="entry name" value="UCP033093_metalloPase"/>
</dbReference>
<gene>
    <name evidence="2" type="ORF">HMPREF0063_10980</name>
</gene>
<dbReference type="GO" id="GO:0016787">
    <property type="term" value="F:hydrolase activity"/>
    <property type="evidence" value="ECO:0007669"/>
    <property type="project" value="InterPro"/>
</dbReference>
<dbReference type="HOGENOM" id="CLU_026621_1_0_11"/>
<comment type="caution">
    <text evidence="2">The sequence shown here is derived from an EMBL/GenBank/DDBJ whole genome shotgun (WGS) entry which is preliminary data.</text>
</comment>
<dbReference type="eggNOG" id="COG0420">
    <property type="taxonomic scope" value="Bacteria"/>
</dbReference>
<protein>
    <submittedName>
        <fullName evidence="2">Ser/Thr phosphatase family protein</fullName>
    </submittedName>
</protein>
<evidence type="ECO:0000259" key="1">
    <source>
        <dbReference type="Pfam" id="PF00149"/>
    </source>
</evidence>
<keyword evidence="3" id="KW-1185">Reference proteome</keyword>
<dbReference type="InterPro" id="IPR050535">
    <property type="entry name" value="DNA_Repair-Maintenance_Comp"/>
</dbReference>
<dbReference type="EMBL" id="ACLF03000003">
    <property type="protein sequence ID" value="EFQ84264.1"/>
    <property type="molecule type" value="Genomic_DNA"/>
</dbReference>
<reference evidence="2" key="1">
    <citation type="submission" date="2010-08" db="EMBL/GenBank/DDBJ databases">
        <authorList>
            <person name="Muzny D."/>
            <person name="Qin X."/>
            <person name="Buhay C."/>
            <person name="Dugan-Rocha S."/>
            <person name="Ding Y."/>
            <person name="Chen G."/>
            <person name="Hawes A."/>
            <person name="Holder M."/>
            <person name="Jhangiani S."/>
            <person name="Johnson A."/>
            <person name="Khan Z."/>
            <person name="Li Z."/>
            <person name="Liu W."/>
            <person name="Liu X."/>
            <person name="Perez L."/>
            <person name="Shen H."/>
            <person name="Wang Q."/>
            <person name="Watt J."/>
            <person name="Xi L."/>
            <person name="Xin Y."/>
            <person name="Zhou J."/>
            <person name="Deng J."/>
            <person name="Jiang H."/>
            <person name="Liu Y."/>
            <person name="Qu J."/>
            <person name="Song X.-Z."/>
            <person name="Zhang L."/>
            <person name="Villasana D."/>
            <person name="Johnson A."/>
            <person name="Liu J."/>
            <person name="Liyanage D."/>
            <person name="Lorensuhewa L."/>
            <person name="Robinson T."/>
            <person name="Song A."/>
            <person name="Song B.-B."/>
            <person name="Dinh H."/>
            <person name="Thornton R."/>
            <person name="Coyle M."/>
            <person name="Francisco L."/>
            <person name="Jackson L."/>
            <person name="Javaid M."/>
            <person name="Korchina V."/>
            <person name="Kovar C."/>
            <person name="Mata R."/>
            <person name="Mathew T."/>
            <person name="Ngo R."/>
            <person name="Nguyen L."/>
            <person name="Nguyen N."/>
            <person name="Okwuonu G."/>
            <person name="Ongeri F."/>
            <person name="Pham C."/>
            <person name="Simmons D."/>
            <person name="Wilczek-Boney K."/>
            <person name="Hale W."/>
            <person name="Jakkamsetti A."/>
            <person name="Pham P."/>
            <person name="Ruth R."/>
            <person name="San Lucas F."/>
            <person name="Warren J."/>
            <person name="Zhang J."/>
            <person name="Zhao Z."/>
            <person name="Zhou C."/>
            <person name="Zhu D."/>
            <person name="Lee S."/>
            <person name="Bess C."/>
            <person name="Blankenburg K."/>
            <person name="Forbes L."/>
            <person name="Fu Q."/>
            <person name="Gubbala S."/>
            <person name="Hirani K."/>
            <person name="Jayaseelan J.C."/>
            <person name="Lara F."/>
            <person name="Munidasa M."/>
            <person name="Palculict T."/>
            <person name="Patil S."/>
            <person name="Pu L.-L."/>
            <person name="Saada N."/>
            <person name="Tang L."/>
            <person name="Weissenberger G."/>
            <person name="Zhu Y."/>
            <person name="Hemphill L."/>
            <person name="Shang Y."/>
            <person name="Youmans B."/>
            <person name="Ayvaz T."/>
            <person name="Ross M."/>
            <person name="Santibanez J."/>
            <person name="Aqrawi P."/>
            <person name="Gross S."/>
            <person name="Joshi V."/>
            <person name="Fowler G."/>
            <person name="Nazareth L."/>
            <person name="Reid J."/>
            <person name="Worley K."/>
            <person name="Petrosino J."/>
            <person name="Highlander S."/>
            <person name="Gibbs R."/>
        </authorList>
    </citation>
    <scope>NUCLEOTIDE SEQUENCE [LARGE SCALE GENOMIC DNA]</scope>
    <source>
        <strain evidence="2">DSM 15272</strain>
    </source>
</reference>
<evidence type="ECO:0000313" key="2">
    <source>
        <dbReference type="EMBL" id="EFQ84264.1"/>
    </source>
</evidence>
<dbReference type="Proteomes" id="UP000003111">
    <property type="component" value="Unassembled WGS sequence"/>
</dbReference>
<dbReference type="InterPro" id="IPR029052">
    <property type="entry name" value="Metallo-depent_PP-like"/>
</dbReference>
<feature type="domain" description="Calcineurin-like phosphoesterase" evidence="1">
    <location>
        <begin position="5"/>
        <end position="202"/>
    </location>
</feature>
<sequence length="375" mass="40292">MTGVKFLATADWQLGMTAHFLPAEARDRYRQARIDAIRRIGEIAAAEGAQFVVVAGDVFESNQLDRTVVARALTAMGEMPVPVWLLPGNHDPLDAGSIYLSEEFERQRPGNVHVFTEPGLLEVADGVDVVAAPWFSKAPLSDLVNDAIAGVDPDATRVRIVVGHGADWTADSGDLKSVKVADVEAAAAAGRIDFCVLGDHHSRRQVAAHTWYPGTPEVTRHREQDPGHVLVVELGDGDPVVTTHDVGQWAFDVVEAELSSRADVDDLDARLTALPHPERRAVKLRLTGTLSLQDKARLDLRLEHHGNLFGSIEHWDRHTDVAVLPADGEVGDLGLTGWAKDAVDELAEAGRTEGAGGQAARDALGLLYRLSGGAA</sequence>
<evidence type="ECO:0000313" key="3">
    <source>
        <dbReference type="Proteomes" id="UP000003111"/>
    </source>
</evidence>
<name>E2SAJ0_9ACTN</name>
<organism evidence="2 3">
    <name type="scientific">Aeromicrobium marinum DSM 15272</name>
    <dbReference type="NCBI Taxonomy" id="585531"/>
    <lineage>
        <taxon>Bacteria</taxon>
        <taxon>Bacillati</taxon>
        <taxon>Actinomycetota</taxon>
        <taxon>Actinomycetes</taxon>
        <taxon>Propionibacteriales</taxon>
        <taxon>Nocardioidaceae</taxon>
        <taxon>Aeromicrobium</taxon>
    </lineage>
</organism>
<dbReference type="AlphaFoldDB" id="E2SAJ0"/>
<dbReference type="PANTHER" id="PTHR30337:SF0">
    <property type="entry name" value="NUCLEASE SBCCD SUBUNIT D"/>
    <property type="match status" value="1"/>
</dbReference>
<dbReference type="Gene3D" id="3.60.21.10">
    <property type="match status" value="1"/>
</dbReference>